<dbReference type="InterPro" id="IPR016024">
    <property type="entry name" value="ARM-type_fold"/>
</dbReference>
<feature type="compositionally biased region" description="Low complexity" evidence="1">
    <location>
        <begin position="569"/>
        <end position="609"/>
    </location>
</feature>
<feature type="compositionally biased region" description="Basic residues" evidence="1">
    <location>
        <begin position="660"/>
        <end position="672"/>
    </location>
</feature>
<dbReference type="SUPFAM" id="SSF48371">
    <property type="entry name" value="ARM repeat"/>
    <property type="match status" value="1"/>
</dbReference>
<dbReference type="EMBL" id="MU069951">
    <property type="protein sequence ID" value="KAF5831410.1"/>
    <property type="molecule type" value="Genomic_DNA"/>
</dbReference>
<feature type="region of interest" description="Disordered" evidence="1">
    <location>
        <begin position="535"/>
        <end position="973"/>
    </location>
</feature>
<keyword evidence="4" id="KW-1185">Reference proteome</keyword>
<feature type="compositionally biased region" description="Low complexity" evidence="1">
    <location>
        <begin position="675"/>
        <end position="753"/>
    </location>
</feature>
<organism evidence="3 4">
    <name type="scientific">Dunaliella salina</name>
    <name type="common">Green alga</name>
    <name type="synonym">Protococcus salinus</name>
    <dbReference type="NCBI Taxonomy" id="3046"/>
    <lineage>
        <taxon>Eukaryota</taxon>
        <taxon>Viridiplantae</taxon>
        <taxon>Chlorophyta</taxon>
        <taxon>core chlorophytes</taxon>
        <taxon>Chlorophyceae</taxon>
        <taxon>CS clade</taxon>
        <taxon>Chlamydomonadales</taxon>
        <taxon>Dunaliellaceae</taxon>
        <taxon>Dunaliella</taxon>
    </lineage>
</organism>
<feature type="region of interest" description="Disordered" evidence="1">
    <location>
        <begin position="1053"/>
        <end position="1163"/>
    </location>
</feature>
<proteinExistence type="predicted"/>
<dbReference type="InterPro" id="IPR037813">
    <property type="entry name" value="TAF2"/>
</dbReference>
<gene>
    <name evidence="3" type="ORF">DUNSADRAFT_13171</name>
</gene>
<feature type="compositionally biased region" description="Low complexity" evidence="1">
    <location>
        <begin position="863"/>
        <end position="887"/>
    </location>
</feature>
<reference evidence="3" key="1">
    <citation type="submission" date="2017-08" db="EMBL/GenBank/DDBJ databases">
        <authorList>
            <person name="Polle J.E."/>
            <person name="Barry K."/>
            <person name="Cushman J."/>
            <person name="Schmutz J."/>
            <person name="Tran D."/>
            <person name="Hathwaick L.T."/>
            <person name="Yim W.C."/>
            <person name="Jenkins J."/>
            <person name="Mckie-Krisberg Z.M."/>
            <person name="Prochnik S."/>
            <person name="Lindquist E."/>
            <person name="Dockter R.B."/>
            <person name="Adam C."/>
            <person name="Molina H."/>
            <person name="Bunkerborg J."/>
            <person name="Jin E."/>
            <person name="Buchheim M."/>
            <person name="Magnuson J."/>
        </authorList>
    </citation>
    <scope>NUCLEOTIDE SEQUENCE</scope>
    <source>
        <strain evidence="3">CCAP 19/18</strain>
    </source>
</reference>
<evidence type="ECO:0000256" key="1">
    <source>
        <dbReference type="SAM" id="MobiDB-lite"/>
    </source>
</evidence>
<dbReference type="PANTHER" id="PTHR15137:SF9">
    <property type="entry name" value="TRANSCRIPTION INITIATION FACTOR TFIID SUBUNIT 2"/>
    <property type="match status" value="1"/>
</dbReference>
<dbReference type="InterPro" id="IPR057991">
    <property type="entry name" value="TPR_TAF2_C"/>
</dbReference>
<feature type="compositionally biased region" description="Basic residues" evidence="1">
    <location>
        <begin position="1154"/>
        <end position="1163"/>
    </location>
</feature>
<dbReference type="Pfam" id="PF25577">
    <property type="entry name" value="TPR_TAF2_C"/>
    <property type="match status" value="1"/>
</dbReference>
<evidence type="ECO:0000313" key="4">
    <source>
        <dbReference type="Proteomes" id="UP000815325"/>
    </source>
</evidence>
<sequence length="1163" mass="123017">MIPINFHNCRRWKAAAVVRMLEAKTGVDEFKRMLRTTVRKAMQSVGLTGTQDEGLHAEEKDEPASLQNPRLISTQAFLRLVKQYAGRKGLDAFAERWIYGRGCPRFTLGMKYSKHHNSLLFGMKQSGSAASQRSARAALAVGKVSKQGVDESLGHVKIHVQESHATSEAMIRVSPHDSYVFHEHFLACRPGMKKPGRKPKAETLAKAARVKFVRIDARCEWLCLSNVKQAENLWVNQLLHSKDVVAQAEAVTGLARLASNFDRPTQGVVSTLEACLKDRSIFSRVRAEVALVMGATADDTSDYAALPVLCKFFDDATRDPRTRQLRPNAFGDLSEYIVLRSLPRALARLRDGNFKSPPEVLDLLLGFLDHSDNTGNPYSDAHFTARFIEALGHLRLATPSQLADVLRLLDRHLALENVPLPLRQTAAQSLVLLESALALVDDKVKAVVSCTLELLQAPGWGVSGLTSLMVGALEILGQLPPIEVPDNAEGEEAFVFDGIPAQAALQLYNLMHTTTDARLRQCAFMLLMRANGEDPTLYREREEEEEEMEEVEAKEPEPSKPTQTTDSMEQQQEVEQPVQDSAATARAEQEQAATAAPAAAEAHAKPATPNGGAGAPEPMEVENMEAETAAAPAGAGKSKAEAGKEAPAGEQRKPRAPVAAHHKPLVAAHHKPLVAARPARSASPPSAATAGTTAATPAAPAAHTPAAPATAHTIGARTTAARTTSAHAAGTHTLAHKAGAAAHTTGAVARATAQTTGAPAAHTIGAHKTATQTTGAAHTTGAPAPKGIARRHVPRHPSPLAPHPARTDTQPMKRAQPSLSPPPSAAAAAAPAPAPLGGPPLRNGVPPHTGSLQREHVVPSAPPMQKAAHPQQQQHQQQKVAPPYQQQEAARGGLGASKGALAPASQGGPAAPKKSGAIKLKFGSKRAPEAAAGGAAGSQTPAPTPYHTPHGPLHAQPPSMPPHQPPTARAIPTLQQPPTQYTAIPTTSRAIPTLQQPSYHPAAPAASATVPAQPRAIPTLQQPRDPYARAQPRPSHAAAPAATGAHIVPAYHQQQHLQHAQQQQHHLQYAQQPKHPRQAPLQELQVKQEEAEQPAPKKPRIKLKMKGHGDSHAQQPEPVAPAPAPARPPAQAAAAPPAAAPPAAAPAAPGGTKIKFRFGKGGG</sequence>
<name>A0ABQ7G9Y3_DUNSA</name>
<comment type="caution">
    <text evidence="3">The sequence shown here is derived from an EMBL/GenBank/DDBJ whole genome shotgun (WGS) entry which is preliminary data.</text>
</comment>
<feature type="compositionally biased region" description="Pro residues" evidence="1">
    <location>
        <begin position="1118"/>
        <end position="1128"/>
    </location>
</feature>
<dbReference type="Gene3D" id="1.25.10.10">
    <property type="entry name" value="Leucine-rich Repeat Variant"/>
    <property type="match status" value="1"/>
</dbReference>
<protein>
    <recommendedName>
        <fullName evidence="2">Transcription initiation factor TFIID subunit 2 TPR repeats domain-containing protein</fullName>
    </recommendedName>
</protein>
<feature type="compositionally biased region" description="Basic residues" evidence="1">
    <location>
        <begin position="1097"/>
        <end position="1106"/>
    </location>
</feature>
<feature type="compositionally biased region" description="Low complexity" evidence="1">
    <location>
        <begin position="1053"/>
        <end position="1072"/>
    </location>
</feature>
<dbReference type="InterPro" id="IPR011989">
    <property type="entry name" value="ARM-like"/>
</dbReference>
<accession>A0ABQ7G9Y3</accession>
<feature type="domain" description="Transcription initiation factor TFIID subunit 2 TPR repeats" evidence="2">
    <location>
        <begin position="233"/>
        <end position="393"/>
    </location>
</feature>
<dbReference type="Proteomes" id="UP000815325">
    <property type="component" value="Unassembled WGS sequence"/>
</dbReference>
<feature type="compositionally biased region" description="Low complexity" evidence="1">
    <location>
        <begin position="626"/>
        <end position="637"/>
    </location>
</feature>
<dbReference type="PANTHER" id="PTHR15137">
    <property type="entry name" value="TRANSCRIPTION INITIATION FACTOR TFIID"/>
    <property type="match status" value="1"/>
</dbReference>
<feature type="compositionally biased region" description="Low complexity" evidence="1">
    <location>
        <begin position="766"/>
        <end position="787"/>
    </location>
</feature>
<evidence type="ECO:0000259" key="2">
    <source>
        <dbReference type="Pfam" id="PF25577"/>
    </source>
</evidence>
<evidence type="ECO:0000313" key="3">
    <source>
        <dbReference type="EMBL" id="KAF5831410.1"/>
    </source>
</evidence>